<dbReference type="Pfam" id="PF02384">
    <property type="entry name" value="N6_Mtase"/>
    <property type="match status" value="1"/>
</dbReference>
<dbReference type="REBASE" id="138446">
    <property type="entry name" value="M.Dfa45958ORF15370P"/>
</dbReference>
<keyword evidence="4" id="KW-0808">Transferase</keyword>
<evidence type="ECO:0000256" key="4">
    <source>
        <dbReference type="ARBA" id="ARBA00022679"/>
    </source>
</evidence>
<evidence type="ECO:0000256" key="3">
    <source>
        <dbReference type="ARBA" id="ARBA00022603"/>
    </source>
</evidence>
<dbReference type="GO" id="GO:0032259">
    <property type="term" value="P:methylation"/>
    <property type="evidence" value="ECO:0007669"/>
    <property type="project" value="UniProtKB-KW"/>
</dbReference>
<dbReference type="PANTHER" id="PTHR42933:SF3">
    <property type="entry name" value="TYPE I RESTRICTION ENZYME MJAVIII METHYLASE SUBUNIT"/>
    <property type="match status" value="1"/>
</dbReference>
<name>A0A0X8JMC2_9BACT</name>
<dbReference type="PROSITE" id="PS00092">
    <property type="entry name" value="N6_MTASE"/>
    <property type="match status" value="1"/>
</dbReference>
<dbReference type="Gene3D" id="1.20.1260.30">
    <property type="match status" value="1"/>
</dbReference>
<dbReference type="PANTHER" id="PTHR42933">
    <property type="entry name" value="SLR6095 PROTEIN"/>
    <property type="match status" value="1"/>
</dbReference>
<dbReference type="GO" id="GO:0009307">
    <property type="term" value="P:DNA restriction-modification system"/>
    <property type="evidence" value="ECO:0007669"/>
    <property type="project" value="UniProtKB-KW"/>
</dbReference>
<comment type="catalytic activity">
    <reaction evidence="7">
        <text>a 2'-deoxyadenosine in DNA + S-adenosyl-L-methionine = an N(6)-methyl-2'-deoxyadenosine in DNA + S-adenosyl-L-homocysteine + H(+)</text>
        <dbReference type="Rhea" id="RHEA:15197"/>
        <dbReference type="Rhea" id="RHEA-COMP:12418"/>
        <dbReference type="Rhea" id="RHEA-COMP:12419"/>
        <dbReference type="ChEBI" id="CHEBI:15378"/>
        <dbReference type="ChEBI" id="CHEBI:57856"/>
        <dbReference type="ChEBI" id="CHEBI:59789"/>
        <dbReference type="ChEBI" id="CHEBI:90615"/>
        <dbReference type="ChEBI" id="CHEBI:90616"/>
        <dbReference type="EC" id="2.1.1.72"/>
    </reaction>
</comment>
<dbReference type="EMBL" id="CP014229">
    <property type="protein sequence ID" value="AMD91395.1"/>
    <property type="molecule type" value="Genomic_DNA"/>
</dbReference>
<dbReference type="Proteomes" id="UP000069241">
    <property type="component" value="Chromosome"/>
</dbReference>
<keyword evidence="11" id="KW-0255">Endonuclease</keyword>
<dbReference type="PRINTS" id="PR00507">
    <property type="entry name" value="N12N6MTFRASE"/>
</dbReference>
<sequence length="819" mass="91137">MALKKSAIYARLWQSCDALRGGMDASQYKDYVLALLFVKYISDKYTGEYAEITIPPGASFADMVALKGSSDLGDQLNKKIFEPIASENGLPKFANFNDTAKLGSGAEMVHRLDKLIGIFENLNFSRNRADGDDILGDAYEYLMRHFATESGKSKGQFYTPAEVSRIMASIIGIAQAETTARTTVYDPTCGSGSLLLKVGEAAPTKVALYGQEKDVATQGLARMNMVLHGYATAEIEGGNTLTTPLFKNGEALQTFDYVVANPPFSDKDWSTGLIPDNDAYGRFTLGIPPEKNGDYAYLLHILASLKPTGKGACILPHGVLFRGNAEADIRRALLQRGYIKGIIGLPANLFYGTGIPACIVVLDKEQAASRRGIFMVDASKGFIKDGSKNRLRARDIHKIVDVFLKQRDVPGFARMVSHADIEANGCNLNLPRYIDSQEAEDRQDIEGHLRGGIPVADVDALAEYWRVCPGLRDTLFAPMTEDRPGYVRLAVDSAQIRTTVREHKEFAGFMRRMARHFVAWREKQRPRFAAFAQGHSPKELGTRTANDLLAHYAGQPLMDNYTAYQCFMDLWDAAMQDDCYSISQSGWQAEIVRVVEVVKSGKKKGQEVDKGWACDLTPKELVVARFFAAEQAELEALREELNVKLAEREALEAEDNEAENTLLPLKEGKDADEEATDTSDSKRIVDKAAVKRLIKEYKHNRKHYAEELAILEGWLGLQERIDSLKKDIKTRDKALDAAVYARIPTLTEEEVKTLVIDDKWLAQLESALASVLDSVGQRLTGRVKELAERYATPMPELDKRVEELETKVQAHLQRMGFSW</sequence>
<feature type="domain" description="N6 adenine-specific DNA methyltransferase N-terminal" evidence="10">
    <location>
        <begin position="10"/>
        <end position="117"/>
    </location>
</feature>
<dbReference type="GO" id="GO:0009007">
    <property type="term" value="F:site-specific DNA-methyltransferase (adenine-specific) activity"/>
    <property type="evidence" value="ECO:0007669"/>
    <property type="project" value="UniProtKB-EC"/>
</dbReference>
<dbReference type="InterPro" id="IPR003356">
    <property type="entry name" value="DNA_methylase_A-5"/>
</dbReference>
<evidence type="ECO:0000259" key="10">
    <source>
        <dbReference type="Pfam" id="PF12161"/>
    </source>
</evidence>
<dbReference type="SUPFAM" id="SSF53335">
    <property type="entry name" value="S-adenosyl-L-methionine-dependent methyltransferases"/>
    <property type="match status" value="1"/>
</dbReference>
<feature type="domain" description="DNA methylase adenine-specific" evidence="9">
    <location>
        <begin position="132"/>
        <end position="441"/>
    </location>
</feature>
<evidence type="ECO:0000256" key="5">
    <source>
        <dbReference type="ARBA" id="ARBA00022691"/>
    </source>
</evidence>
<accession>A0A0X8JMC2</accession>
<comment type="similarity">
    <text evidence="1">Belongs to the N(4)/N(6)-methyltransferase family.</text>
</comment>
<dbReference type="RefSeq" id="WP_062254546.1">
    <property type="nucleotide sequence ID" value="NZ_CP014229.1"/>
</dbReference>
<evidence type="ECO:0000313" key="11">
    <source>
        <dbReference type="EMBL" id="AMD91395.1"/>
    </source>
</evidence>
<feature type="region of interest" description="Disordered" evidence="8">
    <location>
        <begin position="654"/>
        <end position="680"/>
    </location>
</feature>
<dbReference type="InterPro" id="IPR029063">
    <property type="entry name" value="SAM-dependent_MTases_sf"/>
</dbReference>
<dbReference type="EC" id="2.1.1.72" evidence="2"/>
<dbReference type="InterPro" id="IPR038333">
    <property type="entry name" value="T1MK-like_N_sf"/>
</dbReference>
<dbReference type="InterPro" id="IPR022749">
    <property type="entry name" value="D12N6_MeTrfase_N"/>
</dbReference>
<keyword evidence="11" id="KW-0540">Nuclease</keyword>
<dbReference type="AlphaFoldDB" id="A0A0X8JMC2"/>
<evidence type="ECO:0000256" key="7">
    <source>
        <dbReference type="ARBA" id="ARBA00047942"/>
    </source>
</evidence>
<keyword evidence="6" id="KW-0680">Restriction system</keyword>
<keyword evidence="11" id="KW-0378">Hydrolase</keyword>
<gene>
    <name evidence="11" type="ORF">AXF13_15370</name>
</gene>
<dbReference type="Gene3D" id="3.40.50.150">
    <property type="entry name" value="Vaccinia Virus protein VP39"/>
    <property type="match status" value="1"/>
</dbReference>
<evidence type="ECO:0000259" key="9">
    <source>
        <dbReference type="Pfam" id="PF02384"/>
    </source>
</evidence>
<dbReference type="KEGG" id="dfi:AXF13_15370"/>
<dbReference type="GO" id="GO:0008170">
    <property type="term" value="F:N-methyltransferase activity"/>
    <property type="evidence" value="ECO:0007669"/>
    <property type="project" value="InterPro"/>
</dbReference>
<organism evidence="11 12">
    <name type="scientific">Desulfovibrio fairfieldensis</name>
    <dbReference type="NCBI Taxonomy" id="44742"/>
    <lineage>
        <taxon>Bacteria</taxon>
        <taxon>Pseudomonadati</taxon>
        <taxon>Thermodesulfobacteriota</taxon>
        <taxon>Desulfovibrionia</taxon>
        <taxon>Desulfovibrionales</taxon>
        <taxon>Desulfovibrionaceae</taxon>
        <taxon>Desulfovibrio</taxon>
    </lineage>
</organism>
<proteinExistence type="inferred from homology"/>
<reference evidence="12" key="1">
    <citation type="submission" date="2016-02" db="EMBL/GenBank/DDBJ databases">
        <authorList>
            <person name="Holder M.E."/>
            <person name="Ajami N.J."/>
            <person name="Petrosino J.F."/>
        </authorList>
    </citation>
    <scope>NUCLEOTIDE SEQUENCE [LARGE SCALE GENOMIC DNA]</scope>
    <source>
        <strain evidence="12">CCUG 45958</strain>
    </source>
</reference>
<protein>
    <recommendedName>
        <fullName evidence="2">site-specific DNA-methyltransferase (adenine-specific)</fullName>
        <ecNumber evidence="2">2.1.1.72</ecNumber>
    </recommendedName>
</protein>
<evidence type="ECO:0000256" key="1">
    <source>
        <dbReference type="ARBA" id="ARBA00006594"/>
    </source>
</evidence>
<keyword evidence="12" id="KW-1185">Reference proteome</keyword>
<keyword evidence="5" id="KW-0949">S-adenosyl-L-methionine</keyword>
<dbReference type="Pfam" id="PF12161">
    <property type="entry name" value="HsdM_N"/>
    <property type="match status" value="1"/>
</dbReference>
<dbReference type="InterPro" id="IPR051537">
    <property type="entry name" value="DNA_Adenine_Mtase"/>
</dbReference>
<dbReference type="STRING" id="44742.AXF13_15370"/>
<evidence type="ECO:0000256" key="8">
    <source>
        <dbReference type="SAM" id="MobiDB-lite"/>
    </source>
</evidence>
<evidence type="ECO:0000256" key="6">
    <source>
        <dbReference type="ARBA" id="ARBA00022747"/>
    </source>
</evidence>
<dbReference type="GO" id="GO:0003677">
    <property type="term" value="F:DNA binding"/>
    <property type="evidence" value="ECO:0007669"/>
    <property type="project" value="InterPro"/>
</dbReference>
<evidence type="ECO:0000256" key="2">
    <source>
        <dbReference type="ARBA" id="ARBA00011900"/>
    </source>
</evidence>
<evidence type="ECO:0000313" key="12">
    <source>
        <dbReference type="Proteomes" id="UP000069241"/>
    </source>
</evidence>
<dbReference type="GO" id="GO:0004519">
    <property type="term" value="F:endonuclease activity"/>
    <property type="evidence" value="ECO:0007669"/>
    <property type="project" value="UniProtKB-KW"/>
</dbReference>
<dbReference type="InterPro" id="IPR002052">
    <property type="entry name" value="DNA_methylase_N6_adenine_CS"/>
</dbReference>
<keyword evidence="3" id="KW-0489">Methyltransferase</keyword>